<organism evidence="1 2">
    <name type="scientific">Hygrophoropsis aurantiaca</name>
    <dbReference type="NCBI Taxonomy" id="72124"/>
    <lineage>
        <taxon>Eukaryota</taxon>
        <taxon>Fungi</taxon>
        <taxon>Dikarya</taxon>
        <taxon>Basidiomycota</taxon>
        <taxon>Agaricomycotina</taxon>
        <taxon>Agaricomycetes</taxon>
        <taxon>Agaricomycetidae</taxon>
        <taxon>Boletales</taxon>
        <taxon>Coniophorineae</taxon>
        <taxon>Hygrophoropsidaceae</taxon>
        <taxon>Hygrophoropsis</taxon>
    </lineage>
</organism>
<dbReference type="Proteomes" id="UP000790377">
    <property type="component" value="Unassembled WGS sequence"/>
</dbReference>
<evidence type="ECO:0000313" key="2">
    <source>
        <dbReference type="Proteomes" id="UP000790377"/>
    </source>
</evidence>
<keyword evidence="2" id="KW-1185">Reference proteome</keyword>
<name>A0ACB8A0R5_9AGAM</name>
<comment type="caution">
    <text evidence="1">The sequence shown here is derived from an EMBL/GenBank/DDBJ whole genome shotgun (WGS) entry which is preliminary data.</text>
</comment>
<sequence length="439" mass="48504">MYIQALINLLPITVGVLRQDEAPSDTLRLGPLTPYKKAPSVQGIADLPSDCSVDRVMLMHRHGSRGPIRELPLIQGLAKKIAKAHDAIANATLPDNLQFLKQGYATDLQVGRLTSVGRRQLFEHGVNFLFRYPHLHADAFVAGNEERVIESSHWFGQGYLGTKAADSAFTTLPDTGNNWLRPSIGCPAWNDNHKLATAQRDAWSGRYIPPITRRLNGLLPGVRLSDDDTRGALYACAYDMASYDASPWCEVFLPAELASFEYEADLAMDGAFGYTIEPAVLGPMLGALYVNKLIERFQDTAGDAKPMYLEFGHDTTIIFALAALGLAKDDPPLGPGGMDPRRKFRTSDQVPFAANMVWERITCGTSFSGPQIRLVLNERTFPLDVCAKTEEDEVYGTCSLENFVAANKFSTGIEYDDRFWKDTCKATGARDVLVDQSRF</sequence>
<proteinExistence type="predicted"/>
<protein>
    <submittedName>
        <fullName evidence="1">Phosphoglycerate mutase-like protein</fullName>
    </submittedName>
</protein>
<dbReference type="EMBL" id="MU267980">
    <property type="protein sequence ID" value="KAH7906747.1"/>
    <property type="molecule type" value="Genomic_DNA"/>
</dbReference>
<reference evidence="1" key="1">
    <citation type="journal article" date="2021" name="New Phytol.">
        <title>Evolutionary innovations through gain and loss of genes in the ectomycorrhizal Boletales.</title>
        <authorList>
            <person name="Wu G."/>
            <person name="Miyauchi S."/>
            <person name="Morin E."/>
            <person name="Kuo A."/>
            <person name="Drula E."/>
            <person name="Varga T."/>
            <person name="Kohler A."/>
            <person name="Feng B."/>
            <person name="Cao Y."/>
            <person name="Lipzen A."/>
            <person name="Daum C."/>
            <person name="Hundley H."/>
            <person name="Pangilinan J."/>
            <person name="Johnson J."/>
            <person name="Barry K."/>
            <person name="LaButti K."/>
            <person name="Ng V."/>
            <person name="Ahrendt S."/>
            <person name="Min B."/>
            <person name="Choi I.G."/>
            <person name="Park H."/>
            <person name="Plett J.M."/>
            <person name="Magnuson J."/>
            <person name="Spatafora J.W."/>
            <person name="Nagy L.G."/>
            <person name="Henrissat B."/>
            <person name="Grigoriev I.V."/>
            <person name="Yang Z.L."/>
            <person name="Xu J."/>
            <person name="Martin F.M."/>
        </authorList>
    </citation>
    <scope>NUCLEOTIDE SEQUENCE</scope>
    <source>
        <strain evidence="1">ATCC 28755</strain>
    </source>
</reference>
<accession>A0ACB8A0R5</accession>
<evidence type="ECO:0000313" key="1">
    <source>
        <dbReference type="EMBL" id="KAH7906747.1"/>
    </source>
</evidence>
<gene>
    <name evidence="1" type="ORF">BJ138DRAFT_1129680</name>
</gene>